<gene>
    <name evidence="17" type="ORF">BSTOLATCC_MIC12848</name>
</gene>
<evidence type="ECO:0000313" key="18">
    <source>
        <dbReference type="Proteomes" id="UP001162131"/>
    </source>
</evidence>
<dbReference type="PANTHER" id="PTHR22763:SF162">
    <property type="entry name" value="TRANSMEMBRANE E3 UBIQUITIN-PROTEIN LIGASE 1"/>
    <property type="match status" value="1"/>
</dbReference>
<comment type="subcellular location">
    <subcellularLocation>
        <location evidence="2">Endomembrane system</location>
        <topology evidence="2">Multi-pass membrane protein</topology>
    </subcellularLocation>
</comment>
<evidence type="ECO:0000256" key="7">
    <source>
        <dbReference type="ARBA" id="ARBA00022723"/>
    </source>
</evidence>
<dbReference type="Gene3D" id="3.30.40.10">
    <property type="entry name" value="Zinc/RING finger domain, C3HC4 (zinc finger)"/>
    <property type="match status" value="1"/>
</dbReference>
<dbReference type="GO" id="GO:0008270">
    <property type="term" value="F:zinc ion binding"/>
    <property type="evidence" value="ECO:0007669"/>
    <property type="project" value="UniProtKB-KW"/>
</dbReference>
<keyword evidence="8" id="KW-0732">Signal</keyword>
<comment type="pathway">
    <text evidence="3">Protein modification; protein ubiquitination.</text>
</comment>
<dbReference type="AlphaFoldDB" id="A0AAU9INI8"/>
<dbReference type="InterPro" id="IPR013083">
    <property type="entry name" value="Znf_RING/FYVE/PHD"/>
</dbReference>
<dbReference type="SMART" id="SM00184">
    <property type="entry name" value="RING"/>
    <property type="match status" value="1"/>
</dbReference>
<evidence type="ECO:0000256" key="6">
    <source>
        <dbReference type="ARBA" id="ARBA00022692"/>
    </source>
</evidence>
<keyword evidence="13 15" id="KW-0472">Membrane</keyword>
<keyword evidence="7" id="KW-0479">Metal-binding</keyword>
<dbReference type="PANTHER" id="PTHR22763">
    <property type="entry name" value="RING ZINC FINGER PROTEIN"/>
    <property type="match status" value="1"/>
</dbReference>
<feature type="transmembrane region" description="Helical" evidence="15">
    <location>
        <begin position="9"/>
        <end position="27"/>
    </location>
</feature>
<keyword evidence="11" id="KW-0862">Zinc</keyword>
<dbReference type="InterPro" id="IPR001841">
    <property type="entry name" value="Znf_RING"/>
</dbReference>
<feature type="transmembrane region" description="Helical" evidence="15">
    <location>
        <begin position="268"/>
        <end position="285"/>
    </location>
</feature>
<protein>
    <recommendedName>
        <fullName evidence="4">RING-type E3 ubiquitin transferase</fullName>
        <ecNumber evidence="4">2.3.2.27</ecNumber>
    </recommendedName>
</protein>
<evidence type="ECO:0000256" key="3">
    <source>
        <dbReference type="ARBA" id="ARBA00004906"/>
    </source>
</evidence>
<feature type="transmembrane region" description="Helical" evidence="15">
    <location>
        <begin position="315"/>
        <end position="335"/>
    </location>
</feature>
<keyword evidence="18" id="KW-1185">Reference proteome</keyword>
<proteinExistence type="predicted"/>
<evidence type="ECO:0000256" key="10">
    <source>
        <dbReference type="ARBA" id="ARBA00022786"/>
    </source>
</evidence>
<evidence type="ECO:0000256" key="12">
    <source>
        <dbReference type="ARBA" id="ARBA00022989"/>
    </source>
</evidence>
<comment type="catalytic activity">
    <reaction evidence="1">
        <text>S-ubiquitinyl-[E2 ubiquitin-conjugating enzyme]-L-cysteine + [acceptor protein]-L-lysine = [E2 ubiquitin-conjugating enzyme]-L-cysteine + N(6)-ubiquitinyl-[acceptor protein]-L-lysine.</text>
        <dbReference type="EC" id="2.3.2.27"/>
    </reaction>
</comment>
<dbReference type="EC" id="2.3.2.27" evidence="4"/>
<dbReference type="SUPFAM" id="SSF57850">
    <property type="entry name" value="RING/U-box"/>
    <property type="match status" value="1"/>
</dbReference>
<comment type="caution">
    <text evidence="17">The sequence shown here is derived from an EMBL/GenBank/DDBJ whole genome shotgun (WGS) entry which is preliminary data.</text>
</comment>
<dbReference type="EMBL" id="CAJZBQ010000013">
    <property type="protein sequence ID" value="CAG9315073.1"/>
    <property type="molecule type" value="Genomic_DNA"/>
</dbReference>
<accession>A0AAU9INI8</accession>
<feature type="transmembrane region" description="Helical" evidence="15">
    <location>
        <begin position="368"/>
        <end position="388"/>
    </location>
</feature>
<dbReference type="GO" id="GO:0012505">
    <property type="term" value="C:endomembrane system"/>
    <property type="evidence" value="ECO:0007669"/>
    <property type="project" value="UniProtKB-SubCell"/>
</dbReference>
<dbReference type="GO" id="GO:0061630">
    <property type="term" value="F:ubiquitin protein ligase activity"/>
    <property type="evidence" value="ECO:0007669"/>
    <property type="project" value="UniProtKB-EC"/>
</dbReference>
<keyword evidence="6 15" id="KW-0812">Transmembrane</keyword>
<sequence length="513" mass="58452">MADSESKKIILVISLFATLIALFSILFSNPSDNPVIFPLFKTDAKHNIEYSLVHTSEADSKNAEGKKIDYKGTWKSRSESPVLNLLSKTSGLSYFHILRASNFSDFSIFLYDGIWESSELYCLEFETKSNANETNDMEEENQGFLFVSHQEIDIKQCAYLTKISYSQINGTEKSAKGELVSKDCNLDIELNVHEFEKSEESEVIVTFSLISSTLSEIAILAFIRHINDCSSDSFARKTSILMLGMHASMDLFSSIFQCNLALKSAQGFNYLILSSLISLGVFLIIQGKLSNIVWKSQYAAHFSGNMEIFNKNLKIFQKSFLVSVTLAAGFIFLFYRHIMSLLFVFQGFLIPQIVVNAMYGYKLSINHLNLFLMVISKLGMLFYFFGYANNILKSKPNYNYLFWISSYIILQYTTVLLQGTSVGPRFFIPRVLRPKLYSYYGHPEAERGIYNNECIICITPLVGHANPMIENTKELKVMMAPCHHQFHEDCLKHWMAIKMECPTCRAPLPLVEE</sequence>
<evidence type="ECO:0000259" key="16">
    <source>
        <dbReference type="PROSITE" id="PS50089"/>
    </source>
</evidence>
<dbReference type="Pfam" id="PF12678">
    <property type="entry name" value="zf-rbx1"/>
    <property type="match status" value="1"/>
</dbReference>
<evidence type="ECO:0000313" key="17">
    <source>
        <dbReference type="EMBL" id="CAG9315073.1"/>
    </source>
</evidence>
<organism evidence="17 18">
    <name type="scientific">Blepharisma stoltei</name>
    <dbReference type="NCBI Taxonomy" id="1481888"/>
    <lineage>
        <taxon>Eukaryota</taxon>
        <taxon>Sar</taxon>
        <taxon>Alveolata</taxon>
        <taxon>Ciliophora</taxon>
        <taxon>Postciliodesmatophora</taxon>
        <taxon>Heterotrichea</taxon>
        <taxon>Heterotrichida</taxon>
        <taxon>Blepharismidae</taxon>
        <taxon>Blepharisma</taxon>
    </lineage>
</organism>
<keyword evidence="10" id="KW-0833">Ubl conjugation pathway</keyword>
<evidence type="ECO:0000256" key="5">
    <source>
        <dbReference type="ARBA" id="ARBA00022679"/>
    </source>
</evidence>
<evidence type="ECO:0000256" key="1">
    <source>
        <dbReference type="ARBA" id="ARBA00000900"/>
    </source>
</evidence>
<name>A0AAU9INI8_9CILI</name>
<evidence type="ECO:0000256" key="9">
    <source>
        <dbReference type="ARBA" id="ARBA00022771"/>
    </source>
</evidence>
<keyword evidence="12 15" id="KW-1133">Transmembrane helix</keyword>
<dbReference type="Proteomes" id="UP001162131">
    <property type="component" value="Unassembled WGS sequence"/>
</dbReference>
<evidence type="ECO:0000256" key="4">
    <source>
        <dbReference type="ARBA" id="ARBA00012483"/>
    </source>
</evidence>
<reference evidence="17" key="1">
    <citation type="submission" date="2021-09" db="EMBL/GenBank/DDBJ databases">
        <authorList>
            <consortium name="AG Swart"/>
            <person name="Singh M."/>
            <person name="Singh A."/>
            <person name="Seah K."/>
            <person name="Emmerich C."/>
        </authorList>
    </citation>
    <scope>NUCLEOTIDE SEQUENCE</scope>
    <source>
        <strain evidence="17">ATCC30299</strain>
    </source>
</reference>
<evidence type="ECO:0000256" key="2">
    <source>
        <dbReference type="ARBA" id="ARBA00004127"/>
    </source>
</evidence>
<keyword evidence="5" id="KW-0808">Transferase</keyword>
<dbReference type="InterPro" id="IPR050731">
    <property type="entry name" value="HRD1_E3_ubiq-ligases"/>
</dbReference>
<dbReference type="Pfam" id="PF11145">
    <property type="entry name" value="DUF2921"/>
    <property type="match status" value="1"/>
</dbReference>
<dbReference type="GO" id="GO:0043161">
    <property type="term" value="P:proteasome-mediated ubiquitin-dependent protein catabolic process"/>
    <property type="evidence" value="ECO:0007669"/>
    <property type="project" value="TreeGrafter"/>
</dbReference>
<evidence type="ECO:0000256" key="11">
    <source>
        <dbReference type="ARBA" id="ARBA00022833"/>
    </source>
</evidence>
<dbReference type="PROSITE" id="PS50089">
    <property type="entry name" value="ZF_RING_2"/>
    <property type="match status" value="1"/>
</dbReference>
<evidence type="ECO:0000256" key="15">
    <source>
        <dbReference type="SAM" id="Phobius"/>
    </source>
</evidence>
<evidence type="ECO:0000256" key="14">
    <source>
        <dbReference type="PROSITE-ProRule" id="PRU00175"/>
    </source>
</evidence>
<dbReference type="InterPro" id="IPR021319">
    <property type="entry name" value="DUF2921"/>
</dbReference>
<dbReference type="InterPro" id="IPR024766">
    <property type="entry name" value="Znf_RING_H2"/>
</dbReference>
<feature type="transmembrane region" description="Helical" evidence="15">
    <location>
        <begin position="400"/>
        <end position="417"/>
    </location>
</feature>
<evidence type="ECO:0000256" key="13">
    <source>
        <dbReference type="ARBA" id="ARBA00023136"/>
    </source>
</evidence>
<keyword evidence="9 14" id="KW-0863">Zinc-finger</keyword>
<evidence type="ECO:0000256" key="8">
    <source>
        <dbReference type="ARBA" id="ARBA00022729"/>
    </source>
</evidence>
<feature type="domain" description="RING-type" evidence="16">
    <location>
        <begin position="454"/>
        <end position="505"/>
    </location>
</feature>